<evidence type="ECO:0000313" key="2">
    <source>
        <dbReference type="EMBL" id="MBI4210872.1"/>
    </source>
</evidence>
<protein>
    <submittedName>
        <fullName evidence="2">Uncharacterized protein</fullName>
    </submittedName>
</protein>
<sequence length="132" mass="14665">MKRFLLPLFITALSAFAAAESLWEGLRPVTGFAKDFELPIKGVVMVCSLAVFIISMLAYRKSGSRRILLVSVAFGLLALKWLVKITDVMYSPGYFLSDASDAVFELLVIASLLVAIFYRKNQARFFASDAEK</sequence>
<dbReference type="AlphaFoldDB" id="A0A8T3YM62"/>
<keyword evidence="1" id="KW-1133">Transmembrane helix</keyword>
<proteinExistence type="predicted"/>
<feature type="transmembrane region" description="Helical" evidence="1">
    <location>
        <begin position="66"/>
        <end position="82"/>
    </location>
</feature>
<evidence type="ECO:0000313" key="3">
    <source>
        <dbReference type="Proteomes" id="UP000732298"/>
    </source>
</evidence>
<dbReference type="Proteomes" id="UP000732298">
    <property type="component" value="Unassembled WGS sequence"/>
</dbReference>
<gene>
    <name evidence="2" type="ORF">HY544_05195</name>
</gene>
<feature type="transmembrane region" description="Helical" evidence="1">
    <location>
        <begin position="38"/>
        <end position="59"/>
    </location>
</feature>
<accession>A0A8T3YM62</accession>
<feature type="transmembrane region" description="Helical" evidence="1">
    <location>
        <begin position="102"/>
        <end position="118"/>
    </location>
</feature>
<comment type="caution">
    <text evidence="2">The sequence shown here is derived from an EMBL/GenBank/DDBJ whole genome shotgun (WGS) entry which is preliminary data.</text>
</comment>
<keyword evidence="1" id="KW-0812">Transmembrane</keyword>
<name>A0A8T3YM62_9ARCH</name>
<organism evidence="2 3">
    <name type="scientific">Candidatus Iainarchaeum sp</name>
    <dbReference type="NCBI Taxonomy" id="3101447"/>
    <lineage>
        <taxon>Archaea</taxon>
        <taxon>Candidatus Iainarchaeota</taxon>
        <taxon>Candidatus Iainarchaeia</taxon>
        <taxon>Candidatus Iainarchaeales</taxon>
        <taxon>Candidatus Iainarchaeaceae</taxon>
        <taxon>Candidatus Iainarchaeum</taxon>
    </lineage>
</organism>
<reference evidence="2" key="1">
    <citation type="submission" date="2020-07" db="EMBL/GenBank/DDBJ databases">
        <title>Huge and variable diversity of episymbiotic CPR bacteria and DPANN archaea in groundwater ecosystems.</title>
        <authorList>
            <person name="He C.Y."/>
            <person name="Keren R."/>
            <person name="Whittaker M."/>
            <person name="Farag I.F."/>
            <person name="Doudna J."/>
            <person name="Cate J.H.D."/>
            <person name="Banfield J.F."/>
        </authorList>
    </citation>
    <scope>NUCLEOTIDE SEQUENCE</scope>
    <source>
        <strain evidence="2">NC_groundwater_1296_Ag_S-0.2um_52_80</strain>
    </source>
</reference>
<evidence type="ECO:0000256" key="1">
    <source>
        <dbReference type="SAM" id="Phobius"/>
    </source>
</evidence>
<dbReference type="EMBL" id="JACQPB010000045">
    <property type="protein sequence ID" value="MBI4210872.1"/>
    <property type="molecule type" value="Genomic_DNA"/>
</dbReference>
<keyword evidence="1" id="KW-0472">Membrane</keyword>